<dbReference type="Pfam" id="PF02321">
    <property type="entry name" value="OEP"/>
    <property type="match status" value="2"/>
</dbReference>
<keyword evidence="5" id="KW-0812">Transmembrane</keyword>
<evidence type="ECO:0000256" key="9">
    <source>
        <dbReference type="SAM" id="SignalP"/>
    </source>
</evidence>
<keyword evidence="3" id="KW-0813">Transport</keyword>
<evidence type="ECO:0000256" key="6">
    <source>
        <dbReference type="ARBA" id="ARBA00023136"/>
    </source>
</evidence>
<evidence type="ECO:0000256" key="1">
    <source>
        <dbReference type="ARBA" id="ARBA00004442"/>
    </source>
</evidence>
<accession>A0A1J0LTK4</accession>
<name>A0A1J0LTK4_THEBO</name>
<dbReference type="OrthoDB" id="24839at2"/>
<dbReference type="GO" id="GO:0015562">
    <property type="term" value="F:efflux transmembrane transporter activity"/>
    <property type="evidence" value="ECO:0007669"/>
    <property type="project" value="InterPro"/>
</dbReference>
<evidence type="ECO:0000256" key="5">
    <source>
        <dbReference type="ARBA" id="ARBA00022692"/>
    </source>
</evidence>
<keyword evidence="13" id="KW-1185">Reference proteome</keyword>
<dbReference type="GO" id="GO:0009279">
    <property type="term" value="C:cell outer membrane"/>
    <property type="evidence" value="ECO:0007669"/>
    <property type="project" value="UniProtKB-SubCell"/>
</dbReference>
<dbReference type="AlphaFoldDB" id="A0A1J0LTK4"/>
<keyword evidence="6" id="KW-0472">Membrane</keyword>
<feature type="coiled-coil region" evidence="8">
    <location>
        <begin position="230"/>
        <end position="289"/>
    </location>
</feature>
<comment type="similarity">
    <text evidence="2">Belongs to the outer membrane factor (OMF) (TC 1.B.17) family.</text>
</comment>
<dbReference type="SUPFAM" id="SSF56954">
    <property type="entry name" value="Outer membrane efflux proteins (OEP)"/>
    <property type="match status" value="1"/>
</dbReference>
<evidence type="ECO:0000313" key="13">
    <source>
        <dbReference type="Proteomes" id="UP000831120"/>
    </source>
</evidence>
<dbReference type="Proteomes" id="UP000182993">
    <property type="component" value="Chromosome"/>
</dbReference>
<evidence type="ECO:0000313" key="11">
    <source>
        <dbReference type="EMBL" id="BDG17298.1"/>
    </source>
</evidence>
<evidence type="ECO:0000256" key="8">
    <source>
        <dbReference type="SAM" id="Coils"/>
    </source>
</evidence>
<protein>
    <submittedName>
        <fullName evidence="10">Outer membrane efflux protein</fullName>
    </submittedName>
    <submittedName>
        <fullName evidence="11">Transporter</fullName>
    </submittedName>
</protein>
<organism evidence="10 12">
    <name type="scientific">Thermus brockianus</name>
    <dbReference type="NCBI Taxonomy" id="56956"/>
    <lineage>
        <taxon>Bacteria</taxon>
        <taxon>Thermotogati</taxon>
        <taxon>Deinococcota</taxon>
        <taxon>Deinococci</taxon>
        <taxon>Thermales</taxon>
        <taxon>Thermaceae</taxon>
        <taxon>Thermus</taxon>
    </lineage>
</organism>
<dbReference type="Proteomes" id="UP000831120">
    <property type="component" value="Chromosome"/>
</dbReference>
<evidence type="ECO:0000313" key="12">
    <source>
        <dbReference type="Proteomes" id="UP000182993"/>
    </source>
</evidence>
<gene>
    <name evidence="10" type="ORF">A0O31_01291</name>
    <name evidence="11" type="ORF">TbrSNM41_20320</name>
</gene>
<dbReference type="EMBL" id="CP016312">
    <property type="protein sequence ID" value="APD09426.1"/>
    <property type="molecule type" value="Genomic_DNA"/>
</dbReference>
<feature type="signal peptide" evidence="9">
    <location>
        <begin position="1"/>
        <end position="16"/>
    </location>
</feature>
<dbReference type="InterPro" id="IPR051906">
    <property type="entry name" value="TolC-like"/>
</dbReference>
<dbReference type="InterPro" id="IPR003423">
    <property type="entry name" value="OMP_efflux"/>
</dbReference>
<keyword evidence="8" id="KW-0175">Coiled coil</keyword>
<dbReference type="Gene3D" id="1.20.1600.10">
    <property type="entry name" value="Outer membrane efflux proteins (OEP)"/>
    <property type="match status" value="2"/>
</dbReference>
<proteinExistence type="inferred from homology"/>
<sequence precursor="true">MRRTLAFLFTATLALAQGNLSFQEALQQALKQNPSYQNALLARESALTELKALEADPSTLVLPLTQARQALVLAEAQVGASRLSLLQSFLSAYTALLEAQANEGVLQANRALAERNLQIARARRQAGNATELDVAKAETALRSAEIALKNAEAQGPALLKALEAALGSSLPREPQLAPLPQPKALGVDLAALREGLEERLPSLVQARQALELAELQVRLSDNDYTPRLTLEKAKASRDNAQKALENARAQALSALEAAYAQAQAAWGQVLTARENLANQERTLEVARKAFQAGTISRVELEQEEVNLAQARYNLLVAQNAYWKALAALSVAAGQDLTGLLEVGP</sequence>
<evidence type="ECO:0000256" key="7">
    <source>
        <dbReference type="ARBA" id="ARBA00023237"/>
    </source>
</evidence>
<keyword evidence="7" id="KW-0998">Cell outer membrane</keyword>
<dbReference type="PANTHER" id="PTHR30026">
    <property type="entry name" value="OUTER MEMBRANE PROTEIN TOLC"/>
    <property type="match status" value="1"/>
</dbReference>
<evidence type="ECO:0000256" key="4">
    <source>
        <dbReference type="ARBA" id="ARBA00022452"/>
    </source>
</evidence>
<evidence type="ECO:0000256" key="2">
    <source>
        <dbReference type="ARBA" id="ARBA00007613"/>
    </source>
</evidence>
<evidence type="ECO:0000313" key="10">
    <source>
        <dbReference type="EMBL" id="APD09426.1"/>
    </source>
</evidence>
<dbReference type="GO" id="GO:0015288">
    <property type="term" value="F:porin activity"/>
    <property type="evidence" value="ECO:0007669"/>
    <property type="project" value="TreeGrafter"/>
</dbReference>
<dbReference type="PANTHER" id="PTHR30026:SF20">
    <property type="entry name" value="OUTER MEMBRANE PROTEIN TOLC"/>
    <property type="match status" value="1"/>
</dbReference>
<dbReference type="KEGG" id="tbc:A0O31_01291"/>
<dbReference type="GO" id="GO:1990281">
    <property type="term" value="C:efflux pump complex"/>
    <property type="evidence" value="ECO:0007669"/>
    <property type="project" value="TreeGrafter"/>
</dbReference>
<reference evidence="10" key="2">
    <citation type="journal article" date="2017" name="Stand. Genomic Sci.">
        <title>Complete genome sequence of Thermus brockianus GE-1 reveals key enzymes of xylan/xylose metabolism.</title>
        <authorList>
            <person name="Schaefers C."/>
            <person name="Blank S."/>
            <person name="Wiebusch S."/>
            <person name="Elleuche S."/>
            <person name="Antranikian G."/>
        </authorList>
    </citation>
    <scope>NUCLEOTIDE SEQUENCE</scope>
    <source>
        <strain evidence="10">GE-1</strain>
    </source>
</reference>
<dbReference type="STRING" id="56956.A0O31_01291"/>
<feature type="chain" id="PRO_5009614542" evidence="9">
    <location>
        <begin position="17"/>
        <end position="344"/>
    </location>
</feature>
<keyword evidence="9" id="KW-0732">Signal</keyword>
<dbReference type="RefSeq" id="WP_071677134.1">
    <property type="nucleotide sequence ID" value="NZ_AP025593.1"/>
</dbReference>
<reference evidence="11 13" key="3">
    <citation type="journal article" date="2022" name="Microbiol. Resour. Announc.">
        <title>Complete Genome Sequences of Thermus Strains Isolated from Senami Hot Spring in Japan.</title>
        <authorList>
            <person name="Miyazaki K."/>
        </authorList>
    </citation>
    <scope>NUCLEOTIDE SEQUENCE [LARGE SCALE GENOMIC DNA]</scope>
    <source>
        <strain evidence="11 13">SNM4-1</strain>
    </source>
</reference>
<evidence type="ECO:0000256" key="3">
    <source>
        <dbReference type="ARBA" id="ARBA00022448"/>
    </source>
</evidence>
<keyword evidence="4" id="KW-1134">Transmembrane beta strand</keyword>
<comment type="subcellular location">
    <subcellularLocation>
        <location evidence="1">Cell outer membrane</location>
    </subcellularLocation>
</comment>
<dbReference type="EMBL" id="AP025593">
    <property type="protein sequence ID" value="BDG17298.1"/>
    <property type="molecule type" value="Genomic_DNA"/>
</dbReference>
<reference evidence="12" key="1">
    <citation type="submission" date="2016-06" db="EMBL/GenBank/DDBJ databases">
        <title>Whole genome sequencing of Thermus brockianus strain GE-1.</title>
        <authorList>
            <person name="Schaefers C."/>
            <person name="Blank S."/>
            <person name="Wiebusch S."/>
            <person name="Elleuche S."/>
            <person name="Antranikian G."/>
        </authorList>
    </citation>
    <scope>NUCLEOTIDE SEQUENCE [LARGE SCALE GENOMIC DNA]</scope>
    <source>
        <strain evidence="12">GE-1</strain>
    </source>
</reference>